<dbReference type="STRING" id="69222.BG55_01460"/>
<dbReference type="EMBL" id="JFHN01000018">
    <property type="protein sequence ID" value="EXU77019.1"/>
    <property type="molecule type" value="Genomic_DNA"/>
</dbReference>
<dbReference type="NCBIfam" id="NF003819">
    <property type="entry name" value="PRK05412.1"/>
    <property type="match status" value="1"/>
</dbReference>
<evidence type="ECO:0000256" key="3">
    <source>
        <dbReference type="HAMAP-Rule" id="MF_00632"/>
    </source>
</evidence>
<dbReference type="GO" id="GO:0000166">
    <property type="term" value="F:nucleotide binding"/>
    <property type="evidence" value="ECO:0007669"/>
    <property type="project" value="UniProtKB-UniRule"/>
</dbReference>
<dbReference type="InterPro" id="IPR036183">
    <property type="entry name" value="YajQ-like_sf"/>
</dbReference>
<proteinExistence type="inferred from homology"/>
<dbReference type="GO" id="GO:0005829">
    <property type="term" value="C:cytosol"/>
    <property type="evidence" value="ECO:0007669"/>
    <property type="project" value="TreeGrafter"/>
</dbReference>
<keyword evidence="1 3" id="KW-0547">Nucleotide-binding</keyword>
<dbReference type="Gene3D" id="3.30.70.860">
    <property type="match status" value="1"/>
</dbReference>
<comment type="caution">
    <text evidence="4">The sequence shown here is derived from an EMBL/GenBank/DDBJ whole genome shotgun (WGS) entry which is preliminary data.</text>
</comment>
<evidence type="ECO:0000313" key="4">
    <source>
        <dbReference type="EMBL" id="EXU77019.1"/>
    </source>
</evidence>
<dbReference type="InterPro" id="IPR035570">
    <property type="entry name" value="UPF0234_N"/>
</dbReference>
<gene>
    <name evidence="4" type="ORF">BG55_01460</name>
</gene>
<name>A0A014MFY6_9GAMM</name>
<dbReference type="PANTHER" id="PTHR30476">
    <property type="entry name" value="UPF0234 PROTEIN YAJQ"/>
    <property type="match status" value="1"/>
</dbReference>
<dbReference type="FunFam" id="3.30.70.990:FF:000001">
    <property type="entry name" value="UPF0234 protein YajQ"/>
    <property type="match status" value="1"/>
</dbReference>
<dbReference type="OrthoDB" id="9801447at2"/>
<dbReference type="PATRIC" id="fig|69222.5.peg.314"/>
<sequence length="163" mass="18405">MPSFDVVSEIDMQEVRNAVENANRELSSRFDFRNVTASYELNEKNESIRVLSESDFQVKQLVDILREKLLKRGIEGGALEVPEEIEHSGKTWAVDAQLKKGIPTDVAKKLVKLIKDSKLKVQSQIQGEEVRVTGKSRDDLQSAMAVVRGGNLGQPFQFKNFRD</sequence>
<dbReference type="AlphaFoldDB" id="A0A014MFY6"/>
<keyword evidence="5" id="KW-1185">Reference proteome</keyword>
<dbReference type="SUPFAM" id="SSF89963">
    <property type="entry name" value="YajQ-like"/>
    <property type="match status" value="2"/>
</dbReference>
<evidence type="ECO:0000313" key="5">
    <source>
        <dbReference type="Proteomes" id="UP000019918"/>
    </source>
</evidence>
<evidence type="ECO:0000256" key="1">
    <source>
        <dbReference type="ARBA" id="ARBA00022741"/>
    </source>
</evidence>
<accession>A0A014MFY6</accession>
<dbReference type="PANTHER" id="PTHR30476:SF0">
    <property type="entry name" value="UPF0234 PROTEIN YAJQ"/>
    <property type="match status" value="1"/>
</dbReference>
<evidence type="ECO:0000256" key="2">
    <source>
        <dbReference type="ARBA" id="ARBA00093450"/>
    </source>
</evidence>
<dbReference type="CDD" id="cd11740">
    <property type="entry name" value="YajQ_like"/>
    <property type="match status" value="1"/>
</dbReference>
<comment type="similarity">
    <text evidence="2 3">Belongs to the YajQ family.</text>
</comment>
<dbReference type="InterPro" id="IPR007551">
    <property type="entry name" value="YajQ/Smlt4090-like"/>
</dbReference>
<dbReference type="InterPro" id="IPR035571">
    <property type="entry name" value="UPF0234-like_C"/>
</dbReference>
<comment type="function">
    <text evidence="3">Nucleotide-binding protein.</text>
</comment>
<dbReference type="RefSeq" id="WP_034933508.1">
    <property type="nucleotide sequence ID" value="NZ_JBHLYB010000316.1"/>
</dbReference>
<protein>
    <recommendedName>
        <fullName evidence="3">Nucleotide-binding protein BG55_01460</fullName>
    </recommendedName>
</protein>
<reference evidence="4 5" key="1">
    <citation type="submission" date="2014-02" db="EMBL/GenBank/DDBJ databases">
        <title>Draft genome of Erwinia mallotivora strain BT-MARDI, a papaya dieback pathogen.</title>
        <authorList>
            <person name="Redzuan R."/>
            <person name="Abu Bakar N."/>
            <person name="Badrun R."/>
            <person name="Mohd Raih M.F."/>
            <person name="Rozano L."/>
            <person name="Mat Amin N."/>
        </authorList>
    </citation>
    <scope>NUCLEOTIDE SEQUENCE [LARGE SCALE GENOMIC DNA]</scope>
    <source>
        <strain evidence="4 5">BT-MARDI</strain>
    </source>
</reference>
<dbReference type="Proteomes" id="UP000019918">
    <property type="component" value="Unassembled WGS sequence"/>
</dbReference>
<dbReference type="FunFam" id="3.30.70.860:FF:000001">
    <property type="entry name" value="UPF0234 protein YajQ"/>
    <property type="match status" value="1"/>
</dbReference>
<dbReference type="HAMAP" id="MF_00632">
    <property type="entry name" value="UPF0234"/>
    <property type="match status" value="1"/>
</dbReference>
<dbReference type="Gene3D" id="3.30.70.990">
    <property type="entry name" value="YajQ-like, domain 2"/>
    <property type="match status" value="1"/>
</dbReference>
<organism evidence="4 5">
    <name type="scientific">Erwinia mallotivora</name>
    <dbReference type="NCBI Taxonomy" id="69222"/>
    <lineage>
        <taxon>Bacteria</taxon>
        <taxon>Pseudomonadati</taxon>
        <taxon>Pseudomonadota</taxon>
        <taxon>Gammaproteobacteria</taxon>
        <taxon>Enterobacterales</taxon>
        <taxon>Erwiniaceae</taxon>
        <taxon>Erwinia</taxon>
    </lineage>
</organism>
<dbReference type="Pfam" id="PF04461">
    <property type="entry name" value="YajQ"/>
    <property type="match status" value="1"/>
</dbReference>